<evidence type="ECO:0000313" key="9">
    <source>
        <dbReference type="Proteomes" id="UP000194154"/>
    </source>
</evidence>
<evidence type="ECO:0000256" key="4">
    <source>
        <dbReference type="ARBA" id="ARBA00022840"/>
    </source>
</evidence>
<dbReference type="AlphaFoldDB" id="A0A1W7ADT7"/>
<keyword evidence="2" id="KW-0547">Nucleotide-binding</keyword>
<dbReference type="InterPro" id="IPR003594">
    <property type="entry name" value="HATPase_dom"/>
</dbReference>
<dbReference type="GO" id="GO:0000160">
    <property type="term" value="P:phosphorelay signal transduction system"/>
    <property type="evidence" value="ECO:0007669"/>
    <property type="project" value="UniProtKB-KW"/>
</dbReference>
<sequence>MNKEQLHYKVADKVIAELLGRQNFSAKESAVLEVVKNAYDAGANRLEIHFLNNSPSSILFIDDGEGMNKFEIESSWMLVGESNKGYTNKRTDRVYAGSKGIGRFALARLGEEVYLKTRKDNQVPIVWETDWKNSYVSEISNTLINKGTTIEVRKLRDRWNRKSIKNLQAYLSRTYNDDTMQIIIYYNGEQFYVKTNWNDYKIGETHTSYISLSYDSNTFKLSINIINDEFKSSVENIYDKHNINQYTIEIDVIDHLMKDVSVLLLNEVDNLNENDIKDEVKLIFGEVGNFFANLYFNLSSGTLRDKELYEYKYNRTKPKNNLDIILYRNAFSVDSFDGSNDWLELSKRAQKSPAAASHSTGNWRVRSNQLSGYVTIDKNENSFIEDLSNRQGIVKNIHFKIFKLIMLLGISQFERYRQSIIRGILEHKKNNEIKIDTNVDVKKILNNIKSNIDNSDNTIIKNIEMVIQQVEQREKENERIKEEKKEIEKKARYESQLLNVLATSQLKVNALGHEIKNNQNNIAHAPKDLEDAIKEHMDWEELEDDSIPKFKNIPKIIHELKNNTKTILNLTNTILEEMEKERFISKNYTLKELMEEITEKWKLQYNWIDIQLDANEEDIKISYDNFMVIFDNLILNSIQQNEDYSALIIKIKFEKEDLRLNFSYEDNGKGLHEKYKKDPMMILEVHESTRLKGHGLGMWMVNNTINQLNGKIENINGENKFFLQGYIKVGK</sequence>
<keyword evidence="5" id="KW-0902">Two-component regulatory system</keyword>
<keyword evidence="1" id="KW-0808">Transferase</keyword>
<dbReference type="EMBL" id="CP021059">
    <property type="protein sequence ID" value="ARQ07754.1"/>
    <property type="molecule type" value="Genomic_DNA"/>
</dbReference>
<dbReference type="KEGG" id="mcak:MCCS_21650"/>
<keyword evidence="3" id="KW-0418">Kinase</keyword>
<accession>A0A1W7ADT7</accession>
<reference evidence="8 9" key="1">
    <citation type="journal article" date="2017" name="Int. J. Syst. Evol. Microbiol.">
        <title>Macrococcus canis sp. nov., a skin bacterium associated with infections in dogs.</title>
        <authorList>
            <person name="Gobeli Brawand S."/>
            <person name="Cotting K."/>
            <person name="Gomez-Sanz E."/>
            <person name="Collaud A."/>
            <person name="Thomann A."/>
            <person name="Brodard I."/>
            <person name="Rodriguez-Campos S."/>
            <person name="Strauss C."/>
            <person name="Perreten V."/>
        </authorList>
    </citation>
    <scope>NUCLEOTIDE SEQUENCE [LARGE SCALE GENOMIC DNA]</scope>
    <source>
        <strain evidence="8 9">KM45013</strain>
    </source>
</reference>
<proteinExistence type="predicted"/>
<evidence type="ECO:0000259" key="7">
    <source>
        <dbReference type="PROSITE" id="PS50109"/>
    </source>
</evidence>
<dbReference type="GeneID" id="35296248"/>
<dbReference type="Gene3D" id="3.30.565.10">
    <property type="entry name" value="Histidine kinase-like ATPase, C-terminal domain"/>
    <property type="match status" value="2"/>
</dbReference>
<dbReference type="GO" id="GO:0005524">
    <property type="term" value="F:ATP binding"/>
    <property type="evidence" value="ECO:0007669"/>
    <property type="project" value="UniProtKB-KW"/>
</dbReference>
<protein>
    <submittedName>
        <fullName evidence="8">DNA mismatch repair protein</fullName>
    </submittedName>
</protein>
<dbReference type="OrthoDB" id="9816482at2"/>
<evidence type="ECO:0000256" key="1">
    <source>
        <dbReference type="ARBA" id="ARBA00022679"/>
    </source>
</evidence>
<name>A0A1W7ADT7_9STAP</name>
<keyword evidence="6" id="KW-0175">Coiled coil</keyword>
<organism evidence="8 9">
    <name type="scientific">Macrococcoides canis</name>
    <dbReference type="NCBI Taxonomy" id="1855823"/>
    <lineage>
        <taxon>Bacteria</taxon>
        <taxon>Bacillati</taxon>
        <taxon>Bacillota</taxon>
        <taxon>Bacilli</taxon>
        <taxon>Bacillales</taxon>
        <taxon>Staphylococcaceae</taxon>
        <taxon>Macrococcoides</taxon>
    </lineage>
</organism>
<dbReference type="SUPFAM" id="SSF55874">
    <property type="entry name" value="ATPase domain of HSP90 chaperone/DNA topoisomerase II/histidine kinase"/>
    <property type="match status" value="2"/>
</dbReference>
<gene>
    <name evidence="8" type="ORF">MCCS_21650</name>
</gene>
<evidence type="ECO:0000256" key="2">
    <source>
        <dbReference type="ARBA" id="ARBA00022741"/>
    </source>
</evidence>
<dbReference type="Pfam" id="PF13589">
    <property type="entry name" value="HATPase_c_3"/>
    <property type="match status" value="1"/>
</dbReference>
<dbReference type="Pfam" id="PF02518">
    <property type="entry name" value="HATPase_c"/>
    <property type="match status" value="1"/>
</dbReference>
<feature type="domain" description="Histidine kinase" evidence="7">
    <location>
        <begin position="510"/>
        <end position="713"/>
    </location>
</feature>
<evidence type="ECO:0000313" key="8">
    <source>
        <dbReference type="EMBL" id="ARQ07754.1"/>
    </source>
</evidence>
<dbReference type="InterPro" id="IPR036890">
    <property type="entry name" value="HATPase_C_sf"/>
</dbReference>
<evidence type="ECO:0000256" key="3">
    <source>
        <dbReference type="ARBA" id="ARBA00022777"/>
    </source>
</evidence>
<evidence type="ECO:0000256" key="6">
    <source>
        <dbReference type="SAM" id="Coils"/>
    </source>
</evidence>
<dbReference type="Proteomes" id="UP000194154">
    <property type="component" value="Chromosome"/>
</dbReference>
<dbReference type="STRING" id="1855823.MCCS_21650"/>
<keyword evidence="4" id="KW-0067">ATP-binding</keyword>
<dbReference type="GO" id="GO:0016301">
    <property type="term" value="F:kinase activity"/>
    <property type="evidence" value="ECO:0007669"/>
    <property type="project" value="UniProtKB-KW"/>
</dbReference>
<keyword evidence="9" id="KW-1185">Reference proteome</keyword>
<dbReference type="PROSITE" id="PS50109">
    <property type="entry name" value="HIS_KIN"/>
    <property type="match status" value="1"/>
</dbReference>
<evidence type="ECO:0000256" key="5">
    <source>
        <dbReference type="ARBA" id="ARBA00023012"/>
    </source>
</evidence>
<feature type="coiled-coil region" evidence="6">
    <location>
        <begin position="463"/>
        <end position="493"/>
    </location>
</feature>
<dbReference type="RefSeq" id="WP_086043290.1">
    <property type="nucleotide sequence ID" value="NZ_CP021059.1"/>
</dbReference>
<dbReference type="InterPro" id="IPR005467">
    <property type="entry name" value="His_kinase_dom"/>
</dbReference>